<dbReference type="STRING" id="1284.SHYC_10435"/>
<comment type="caution">
    <text evidence="1">The sequence shown here is derived from an EMBL/GenBank/DDBJ whole genome shotgun (WGS) entry which is preliminary data.</text>
</comment>
<accession>A0A0A8HV10</accession>
<protein>
    <submittedName>
        <fullName evidence="1">Uncharacterized protein</fullName>
    </submittedName>
</protein>
<dbReference type="RefSeq" id="WP_039646867.1">
    <property type="nucleotide sequence ID" value="NZ_CP008747.1"/>
</dbReference>
<evidence type="ECO:0000313" key="1">
    <source>
        <dbReference type="EMBL" id="RIO46750.1"/>
    </source>
</evidence>
<dbReference type="HOGENOM" id="CLU_043930_0_1_9"/>
<dbReference type="GeneID" id="41073857"/>
<dbReference type="AlphaFoldDB" id="A0A0A8HV10"/>
<dbReference type="Proteomes" id="UP000285625">
    <property type="component" value="Unassembled WGS sequence"/>
</dbReference>
<organism evidence="1 2">
    <name type="scientific">Staphylococcus hyicus</name>
    <dbReference type="NCBI Taxonomy" id="1284"/>
    <lineage>
        <taxon>Bacteria</taxon>
        <taxon>Bacillati</taxon>
        <taxon>Bacillota</taxon>
        <taxon>Bacilli</taxon>
        <taxon>Bacillales</taxon>
        <taxon>Staphylococcaceae</taxon>
        <taxon>Staphylococcus</taxon>
    </lineage>
</organism>
<dbReference type="EMBL" id="QXVO01000007">
    <property type="protein sequence ID" value="RIO46750.1"/>
    <property type="molecule type" value="Genomic_DNA"/>
</dbReference>
<dbReference type="PANTHER" id="PTHR37814:SF1">
    <property type="entry name" value="MEMBRANE PROTEIN"/>
    <property type="match status" value="1"/>
</dbReference>
<gene>
    <name evidence="1" type="ORF">BUZ57_03310</name>
</gene>
<reference evidence="1 2" key="1">
    <citation type="journal article" date="2016" name="Front. Microbiol.">
        <title>Comprehensive Phylogenetic Analysis of Bovine Non-aureus Staphylococci Species Based on Whole-Genome Sequencing.</title>
        <authorList>
            <person name="Naushad S."/>
            <person name="Barkema H.W."/>
            <person name="Luby C."/>
            <person name="Condas L.A."/>
            <person name="Nobrega D.B."/>
            <person name="Carson D.A."/>
            <person name="De Buck J."/>
        </authorList>
    </citation>
    <scope>NUCLEOTIDE SEQUENCE [LARGE SCALE GENOMIC DNA]</scope>
    <source>
        <strain evidence="1 2">SNUC 5959</strain>
    </source>
</reference>
<sequence>MHKYSEAIKIAFAYVGVVVGAGFSTGQEVKQFFSMYGVYSYIGVIISGLILTFIGRQVAKIGTAFDANNHESTLEYLFGRKLGLIIDYILILSLYAVTITMIAGAGSTFFESYGVPVWLGALIMCILVFLTLLMDFNKIVGALGVVTPILIILVVIIAATYLFKGSIGFSEINSVVEKPSLIQGIWNGFNYGGLAFAVGFSTLVAIGGDASKRKVSGLGGLVGGVVYLILLGLINFALQSEYPSIKDSAIPTLVLAGQISPVLTFVFSIVMLAVMYNTILGLSYSFAARFTKPYTKKYYVMISIIMPVAYALSFVGFEGLIAFVYPMMGVIGLFIVIAVMVKYFYRKSQDKKYIA</sequence>
<dbReference type="KEGG" id="shu:SHYC_10435"/>
<name>A0A0A8HV10_STAHY</name>
<dbReference type="PANTHER" id="PTHR37814">
    <property type="entry name" value="CONSERVED MEMBRANE PROTEIN"/>
    <property type="match status" value="1"/>
</dbReference>
<proteinExistence type="predicted"/>
<evidence type="ECO:0000313" key="2">
    <source>
        <dbReference type="Proteomes" id="UP000285625"/>
    </source>
</evidence>
<dbReference type="InterPro" id="IPR038728">
    <property type="entry name" value="YkvI-like"/>
</dbReference>